<keyword evidence="3" id="KW-1185">Reference proteome</keyword>
<protein>
    <submittedName>
        <fullName evidence="2">Uncharacterized protein</fullName>
    </submittedName>
</protein>
<organism evidence="2 3">
    <name type="scientific">Moniliophthora roreri (strain MCA 2997)</name>
    <name type="common">Cocoa frosty pod rot fungus</name>
    <name type="synonym">Crinipellis roreri</name>
    <dbReference type="NCBI Taxonomy" id="1381753"/>
    <lineage>
        <taxon>Eukaryota</taxon>
        <taxon>Fungi</taxon>
        <taxon>Dikarya</taxon>
        <taxon>Basidiomycota</taxon>
        <taxon>Agaricomycotina</taxon>
        <taxon>Agaricomycetes</taxon>
        <taxon>Agaricomycetidae</taxon>
        <taxon>Agaricales</taxon>
        <taxon>Marasmiineae</taxon>
        <taxon>Marasmiaceae</taxon>
        <taxon>Moniliophthora</taxon>
    </lineage>
</organism>
<accession>V2WU27</accession>
<evidence type="ECO:0000313" key="3">
    <source>
        <dbReference type="Proteomes" id="UP000017559"/>
    </source>
</evidence>
<dbReference type="Proteomes" id="UP000017559">
    <property type="component" value="Unassembled WGS sequence"/>
</dbReference>
<dbReference type="KEGG" id="mrr:Moror_13731"/>
<proteinExistence type="predicted"/>
<comment type="caution">
    <text evidence="2">The sequence shown here is derived from an EMBL/GenBank/DDBJ whole genome shotgun (WGS) entry which is preliminary data.</text>
</comment>
<dbReference type="AlphaFoldDB" id="V2WU27"/>
<feature type="region of interest" description="Disordered" evidence="1">
    <location>
        <begin position="90"/>
        <end position="114"/>
    </location>
</feature>
<sequence length="114" mass="12921">MSQIIDDMKATAEFITLAHQFIGFGPKHRDFQTSASGWLRVVTSHLPAQYHNMKEFVDGHINLPRWKPSMIKGKTPGIYWGPRYSRLRLSDVGQESPEPGQTQGELPVARNTTE</sequence>
<feature type="compositionally biased region" description="Polar residues" evidence="1">
    <location>
        <begin position="99"/>
        <end position="114"/>
    </location>
</feature>
<dbReference type="EMBL" id="AWSO01000454">
    <property type="protein sequence ID" value="ESK90358.1"/>
    <property type="molecule type" value="Genomic_DNA"/>
</dbReference>
<dbReference type="HOGENOM" id="CLU_2121693_0_0_1"/>
<reference evidence="2 3" key="1">
    <citation type="journal article" date="2014" name="BMC Genomics">
        <title>Genome and secretome analysis of the hemibiotrophic fungal pathogen, Moniliophthora roreri, which causes frosty pod rot disease of cacao: mechanisms of the biotrophic and necrotrophic phases.</title>
        <authorList>
            <person name="Meinhardt L.W."/>
            <person name="Costa G.G.L."/>
            <person name="Thomazella D.P.T."/>
            <person name="Teixeira P.J.P.L."/>
            <person name="Carazzolle M.F."/>
            <person name="Schuster S.C."/>
            <person name="Carlson J.E."/>
            <person name="Guiltinan M.J."/>
            <person name="Mieczkowski P."/>
            <person name="Farmer A."/>
            <person name="Ramaraj T."/>
            <person name="Crozier J."/>
            <person name="Davis R.E."/>
            <person name="Shao J."/>
            <person name="Melnick R.L."/>
            <person name="Pereira G.A.G."/>
            <person name="Bailey B.A."/>
        </authorList>
    </citation>
    <scope>NUCLEOTIDE SEQUENCE [LARGE SCALE GENOMIC DNA]</scope>
    <source>
        <strain evidence="2 3">MCA 2997</strain>
    </source>
</reference>
<name>V2WU27_MONRO</name>
<evidence type="ECO:0000313" key="2">
    <source>
        <dbReference type="EMBL" id="ESK90358.1"/>
    </source>
</evidence>
<evidence type="ECO:0000256" key="1">
    <source>
        <dbReference type="SAM" id="MobiDB-lite"/>
    </source>
</evidence>
<gene>
    <name evidence="2" type="ORF">Moror_13731</name>
</gene>